<gene>
    <name evidence="2" type="ORF">PGQ11_001595</name>
</gene>
<comment type="caution">
    <text evidence="2">The sequence shown here is derived from an EMBL/GenBank/DDBJ whole genome shotgun (WGS) entry which is preliminary data.</text>
</comment>
<protein>
    <submittedName>
        <fullName evidence="2">Uncharacterized protein</fullName>
    </submittedName>
</protein>
<evidence type="ECO:0000313" key="3">
    <source>
        <dbReference type="Proteomes" id="UP001390339"/>
    </source>
</evidence>
<dbReference type="Proteomes" id="UP001390339">
    <property type="component" value="Unassembled WGS sequence"/>
</dbReference>
<reference evidence="2 3" key="1">
    <citation type="journal article" date="2024" name="IMA Fungus">
        <title>Apiospora arundinis, a panoply of carbohydrate-active enzymes and secondary metabolites.</title>
        <authorList>
            <person name="Sorensen T."/>
            <person name="Petersen C."/>
            <person name="Muurmann A.T."/>
            <person name="Christiansen J.V."/>
            <person name="Brundto M.L."/>
            <person name="Overgaard C.K."/>
            <person name="Boysen A.T."/>
            <person name="Wollenberg R.D."/>
            <person name="Larsen T.O."/>
            <person name="Sorensen J.L."/>
            <person name="Nielsen K.L."/>
            <person name="Sondergaard T.E."/>
        </authorList>
    </citation>
    <scope>NUCLEOTIDE SEQUENCE [LARGE SCALE GENOMIC DNA]</scope>
    <source>
        <strain evidence="2 3">AAU 773</strain>
    </source>
</reference>
<accession>A0ABR2JNC4</accession>
<dbReference type="Gene3D" id="3.30.559.10">
    <property type="entry name" value="Chloramphenicol acetyltransferase-like domain"/>
    <property type="match status" value="2"/>
</dbReference>
<evidence type="ECO:0000256" key="1">
    <source>
        <dbReference type="SAM" id="MobiDB-lite"/>
    </source>
</evidence>
<dbReference type="InterPro" id="IPR023213">
    <property type="entry name" value="CAT-like_dom_sf"/>
</dbReference>
<proteinExistence type="predicted"/>
<name>A0ABR2JNC4_9PEZI</name>
<feature type="region of interest" description="Disordered" evidence="1">
    <location>
        <begin position="456"/>
        <end position="476"/>
    </location>
</feature>
<keyword evidence="3" id="KW-1185">Reference proteome</keyword>
<evidence type="ECO:0000313" key="2">
    <source>
        <dbReference type="EMBL" id="KAK8880301.1"/>
    </source>
</evidence>
<dbReference type="EMBL" id="JAPCWZ010000001">
    <property type="protein sequence ID" value="KAK8880301.1"/>
    <property type="molecule type" value="Genomic_DNA"/>
</dbReference>
<organism evidence="2 3">
    <name type="scientific">Apiospora arundinis</name>
    <dbReference type="NCBI Taxonomy" id="335852"/>
    <lineage>
        <taxon>Eukaryota</taxon>
        <taxon>Fungi</taxon>
        <taxon>Dikarya</taxon>
        <taxon>Ascomycota</taxon>
        <taxon>Pezizomycotina</taxon>
        <taxon>Sordariomycetes</taxon>
        <taxon>Xylariomycetidae</taxon>
        <taxon>Amphisphaeriales</taxon>
        <taxon>Apiosporaceae</taxon>
        <taxon>Apiospora</taxon>
    </lineage>
</organism>
<sequence length="531" mass="59071">MQSLFSWGAASKQPLTIESDEVFPLHFLDNQMCARELVLTQTMLFDAVLDAAKVHDGLVKLLSTGDWRKLGGRLRKKRENCLELHVPKEFTEERPAVRFSAETFDISIAEHPLGSRLPRAASAAVAAEGGDPSIHPGSLDFKQFGIVTGWCTKQDDYYSRDEPVLGLRVISFLDATIVSLTVPHVIAGALALQSIFRAWSAALRDGDADGDAPTTIPPLLGARQDVLDGIGEGEEENDQTAPYVMVPREMKGWGLIKFVFRLLWSVFWRPVIGSRSVCLPHQFVSRLRDQCIKEAEAANGNGKPVFLSDGDVLTAWTTSFVVRARGGTRPALITNAVDVVGRLKNLQPQQKDREDEERGKEGVYVQNLAIGLYTDVSLDLAMNRPLGEAAHAIRRSIQEQVTDEQLRAQMRMLKERGLGQRDALFGDPDAQFLINSNWTRFNMFNACDFSPAIVSKPNKSSSAANGTTPTTPPGKPVYMHCGTVEDSRFQRDCFVITGKDLLGNYWMTAFLYPEDFASFEAYIEQTWERIR</sequence>